<feature type="region of interest" description="Disordered" evidence="2">
    <location>
        <begin position="433"/>
        <end position="470"/>
    </location>
</feature>
<organism evidence="5 6">
    <name type="scientific">Luteimonas deserti</name>
    <dbReference type="NCBI Taxonomy" id="2752306"/>
    <lineage>
        <taxon>Bacteria</taxon>
        <taxon>Pseudomonadati</taxon>
        <taxon>Pseudomonadota</taxon>
        <taxon>Gammaproteobacteria</taxon>
        <taxon>Lysobacterales</taxon>
        <taxon>Lysobacteraceae</taxon>
        <taxon>Luteimonas</taxon>
    </lineage>
</organism>
<dbReference type="InterPro" id="IPR011990">
    <property type="entry name" value="TPR-like_helical_dom_sf"/>
</dbReference>
<keyword evidence="6" id="KW-1185">Reference proteome</keyword>
<dbReference type="Gene3D" id="1.25.40.10">
    <property type="entry name" value="Tetratricopeptide repeat domain"/>
    <property type="match status" value="1"/>
</dbReference>
<keyword evidence="3" id="KW-1133">Transmembrane helix</keyword>
<dbReference type="Pfam" id="PF13519">
    <property type="entry name" value="VWA_2"/>
    <property type="match status" value="1"/>
</dbReference>
<dbReference type="AlphaFoldDB" id="A0A7Z0QQD2"/>
<keyword evidence="3" id="KW-0472">Membrane</keyword>
<dbReference type="PROSITE" id="PS50293">
    <property type="entry name" value="TPR_REGION"/>
    <property type="match status" value="1"/>
</dbReference>
<dbReference type="Pfam" id="PF00515">
    <property type="entry name" value="TPR_1"/>
    <property type="match status" value="1"/>
</dbReference>
<dbReference type="InterPro" id="IPR050768">
    <property type="entry name" value="UPF0353/GerABKA_families"/>
</dbReference>
<evidence type="ECO:0000313" key="5">
    <source>
        <dbReference type="EMBL" id="NYZ62773.1"/>
    </source>
</evidence>
<name>A0A7Z0QQD2_9GAMM</name>
<reference evidence="5 6" key="1">
    <citation type="submission" date="2020-07" db="EMBL/GenBank/DDBJ databases">
        <title>isolation of Luteimonas sp. SJ-16.</title>
        <authorList>
            <person name="Huang X.-X."/>
            <person name="Xu L."/>
            <person name="Sun J.-Q."/>
        </authorList>
    </citation>
    <scope>NUCLEOTIDE SEQUENCE [LARGE SCALE GENOMIC DNA]</scope>
    <source>
        <strain evidence="5 6">SJ-16</strain>
    </source>
</reference>
<dbReference type="RefSeq" id="WP_180545008.1">
    <property type="nucleotide sequence ID" value="NZ_JACCJZ010000016.1"/>
</dbReference>
<feature type="repeat" description="TPR" evidence="1">
    <location>
        <begin position="393"/>
        <end position="426"/>
    </location>
</feature>
<dbReference type="PANTHER" id="PTHR22550">
    <property type="entry name" value="SPORE GERMINATION PROTEIN"/>
    <property type="match status" value="1"/>
</dbReference>
<gene>
    <name evidence="5" type="ORF">H0E82_08350</name>
</gene>
<evidence type="ECO:0000313" key="6">
    <source>
        <dbReference type="Proteomes" id="UP000589896"/>
    </source>
</evidence>
<feature type="domain" description="VWFA" evidence="4">
    <location>
        <begin position="97"/>
        <end position="203"/>
    </location>
</feature>
<dbReference type="PANTHER" id="PTHR22550:SF14">
    <property type="entry name" value="VWFA DOMAIN-CONTAINING PROTEIN"/>
    <property type="match status" value="1"/>
</dbReference>
<keyword evidence="3" id="KW-0812">Transmembrane</keyword>
<dbReference type="EMBL" id="JACCJZ010000016">
    <property type="protein sequence ID" value="NYZ62773.1"/>
    <property type="molecule type" value="Genomic_DNA"/>
</dbReference>
<dbReference type="SMART" id="SM00028">
    <property type="entry name" value="TPR"/>
    <property type="match status" value="1"/>
</dbReference>
<dbReference type="InterPro" id="IPR002035">
    <property type="entry name" value="VWF_A"/>
</dbReference>
<dbReference type="SUPFAM" id="SSF48452">
    <property type="entry name" value="TPR-like"/>
    <property type="match status" value="1"/>
</dbReference>
<keyword evidence="1" id="KW-0802">TPR repeat</keyword>
<evidence type="ECO:0000256" key="2">
    <source>
        <dbReference type="SAM" id="MobiDB-lite"/>
    </source>
</evidence>
<feature type="compositionally biased region" description="Basic and acidic residues" evidence="2">
    <location>
        <begin position="450"/>
        <end position="470"/>
    </location>
</feature>
<feature type="non-terminal residue" evidence="5">
    <location>
        <position position="470"/>
    </location>
</feature>
<dbReference type="SUPFAM" id="SSF53300">
    <property type="entry name" value="vWA-like"/>
    <property type="match status" value="1"/>
</dbReference>
<feature type="transmembrane region" description="Helical" evidence="3">
    <location>
        <begin position="13"/>
        <end position="30"/>
    </location>
</feature>
<dbReference type="Gene3D" id="3.40.50.410">
    <property type="entry name" value="von Willebrand factor, type A domain"/>
    <property type="match status" value="1"/>
</dbReference>
<dbReference type="Proteomes" id="UP000589896">
    <property type="component" value="Unassembled WGS sequence"/>
</dbReference>
<evidence type="ECO:0000256" key="1">
    <source>
        <dbReference type="PROSITE-ProRule" id="PRU00339"/>
    </source>
</evidence>
<comment type="caution">
    <text evidence="5">The sequence shown here is derived from an EMBL/GenBank/DDBJ whole genome shotgun (WGS) entry which is preliminary data.</text>
</comment>
<feature type="transmembrane region" description="Helical" evidence="3">
    <location>
        <begin position="63"/>
        <end position="82"/>
    </location>
</feature>
<dbReference type="InterPro" id="IPR036465">
    <property type="entry name" value="vWFA_dom_sf"/>
</dbReference>
<proteinExistence type="predicted"/>
<dbReference type="InterPro" id="IPR019734">
    <property type="entry name" value="TPR_rpt"/>
</dbReference>
<evidence type="ECO:0000259" key="4">
    <source>
        <dbReference type="Pfam" id="PF13519"/>
    </source>
</evidence>
<evidence type="ECO:0000256" key="3">
    <source>
        <dbReference type="SAM" id="Phobius"/>
    </source>
</evidence>
<accession>A0A7Z0QQD2</accession>
<protein>
    <submittedName>
        <fullName evidence="5">Tetratricopeptide repeat protein</fullName>
    </submittedName>
</protein>
<sequence>MNGLDAVHFARPAWLWLLLALPLLGVVWRLRMRAASGWTQAVDAHLLAHLAEHRAGRRGWLELAAWMTAGACAVLALAGPGWRQVPAPLQATTSPPLVVVLDLSTATAAADLPPSRLLQARAKLAELFAGRAEGETALVVYAGDAFTVAPLTSEAANLALYLDALAPDVMPADGQRADRGIEHAARLLRQRAVTRGSILLLTGQADRPAIAEAATASRMGYRVSVLGLGSPQGAAHRDAVGGLVHARLDEPALRALAEAGSGDYRRLTIGDADLRALRLMSDPANGDTASTGADRPGALPQGALRWADQGYWFILPLLVLVLLAFRRGAALAAVACLAALPMLGADARDETMRGTAWQRADQAVHGRLVEGVEAYRAGRYADAARHWADLPGPVAAYNRGNALARQGDLDGAIAAYDQALRLQPGMADALANRAAVEAARTRRPPPGPGRDPRAPPRGEQPDEGRPSPGA</sequence>
<dbReference type="PROSITE" id="PS50005">
    <property type="entry name" value="TPR"/>
    <property type="match status" value="1"/>
</dbReference>